<evidence type="ECO:0000313" key="2">
    <source>
        <dbReference type="Proteomes" id="UP001066276"/>
    </source>
</evidence>
<dbReference type="AlphaFoldDB" id="A0AAV7Q825"/>
<sequence length="83" mass="9605">VESALVVSSNQGGERLPMMKTVGHTRDIKTGGHLGRPETLRFQELEQQYELTESQRYRYLQVKYALTRYGERLQDVAEETTET</sequence>
<dbReference type="Proteomes" id="UP001066276">
    <property type="component" value="Chromosome 6"/>
</dbReference>
<proteinExistence type="predicted"/>
<organism evidence="1 2">
    <name type="scientific">Pleurodeles waltl</name>
    <name type="common">Iberian ribbed newt</name>
    <dbReference type="NCBI Taxonomy" id="8319"/>
    <lineage>
        <taxon>Eukaryota</taxon>
        <taxon>Metazoa</taxon>
        <taxon>Chordata</taxon>
        <taxon>Craniata</taxon>
        <taxon>Vertebrata</taxon>
        <taxon>Euteleostomi</taxon>
        <taxon>Amphibia</taxon>
        <taxon>Batrachia</taxon>
        <taxon>Caudata</taxon>
        <taxon>Salamandroidea</taxon>
        <taxon>Salamandridae</taxon>
        <taxon>Pleurodelinae</taxon>
        <taxon>Pleurodeles</taxon>
    </lineage>
</organism>
<feature type="non-terminal residue" evidence="1">
    <location>
        <position position="1"/>
    </location>
</feature>
<protein>
    <submittedName>
        <fullName evidence="1">Uncharacterized protein</fullName>
    </submittedName>
</protein>
<keyword evidence="2" id="KW-1185">Reference proteome</keyword>
<gene>
    <name evidence="1" type="ORF">NDU88_003107</name>
</gene>
<reference evidence="1" key="1">
    <citation type="journal article" date="2022" name="bioRxiv">
        <title>Sequencing and chromosome-scale assembly of the giantPleurodeles waltlgenome.</title>
        <authorList>
            <person name="Brown T."/>
            <person name="Elewa A."/>
            <person name="Iarovenko S."/>
            <person name="Subramanian E."/>
            <person name="Araus A.J."/>
            <person name="Petzold A."/>
            <person name="Susuki M."/>
            <person name="Suzuki K.-i.T."/>
            <person name="Hayashi T."/>
            <person name="Toyoda A."/>
            <person name="Oliveira C."/>
            <person name="Osipova E."/>
            <person name="Leigh N.D."/>
            <person name="Simon A."/>
            <person name="Yun M.H."/>
        </authorList>
    </citation>
    <scope>NUCLEOTIDE SEQUENCE</scope>
    <source>
        <strain evidence="1">20211129_DDA</strain>
        <tissue evidence="1">Liver</tissue>
    </source>
</reference>
<name>A0AAV7Q825_PLEWA</name>
<comment type="caution">
    <text evidence="1">The sequence shown here is derived from an EMBL/GenBank/DDBJ whole genome shotgun (WGS) entry which is preliminary data.</text>
</comment>
<evidence type="ECO:0000313" key="1">
    <source>
        <dbReference type="EMBL" id="KAJ1136692.1"/>
    </source>
</evidence>
<dbReference type="EMBL" id="JANPWB010000010">
    <property type="protein sequence ID" value="KAJ1136692.1"/>
    <property type="molecule type" value="Genomic_DNA"/>
</dbReference>
<accession>A0AAV7Q825</accession>